<dbReference type="PANTHER" id="PTHR36926:SF1">
    <property type="entry name" value="COLICIN V PRODUCTION PROTEIN"/>
    <property type="match status" value="1"/>
</dbReference>
<evidence type="ECO:0000313" key="8">
    <source>
        <dbReference type="Proteomes" id="UP001431634"/>
    </source>
</evidence>
<feature type="transmembrane region" description="Helical" evidence="6">
    <location>
        <begin position="69"/>
        <end position="90"/>
    </location>
</feature>
<dbReference type="EMBL" id="JASBAO010000001">
    <property type="protein sequence ID" value="MDI2091765.1"/>
    <property type="molecule type" value="Genomic_DNA"/>
</dbReference>
<dbReference type="Proteomes" id="UP001431634">
    <property type="component" value="Unassembled WGS sequence"/>
</dbReference>
<protein>
    <submittedName>
        <fullName evidence="7">CvpA family protein</fullName>
    </submittedName>
</protein>
<evidence type="ECO:0000256" key="6">
    <source>
        <dbReference type="SAM" id="Phobius"/>
    </source>
</evidence>
<dbReference type="InterPro" id="IPR052719">
    <property type="entry name" value="CvpA-like"/>
</dbReference>
<evidence type="ECO:0000313" key="7">
    <source>
        <dbReference type="EMBL" id="MDI2091765.1"/>
    </source>
</evidence>
<dbReference type="InterPro" id="IPR003825">
    <property type="entry name" value="Colicin-V_CvpA"/>
</dbReference>
<feature type="region of interest" description="Disordered" evidence="5">
    <location>
        <begin position="179"/>
        <end position="205"/>
    </location>
</feature>
<feature type="transmembrane region" description="Helical" evidence="6">
    <location>
        <begin position="32"/>
        <end position="49"/>
    </location>
</feature>
<sequence length="205" mass="22340">MLDTMNWIDLVCLGVVILGALSGLTRGFTREFIGLFGWIIAASLANRWYPDLTPKITPYISSESVANIIAFIAIFLLASIVINTLANVIVGQNSTRFSILGRLDRILGAVCGGVKGYAGLAIIYLVGSILVPGYQWPETLQESQVVPYIYKGAVYINDLLPTSMQREVVVPQLKTPRMTIPQAPSSTKDTFSYPDNNDPNTSAQP</sequence>
<comment type="caution">
    <text evidence="7">The sequence shown here is derived from an EMBL/GenBank/DDBJ whole genome shotgun (WGS) entry which is preliminary data.</text>
</comment>
<dbReference type="RefSeq" id="WP_281448850.1">
    <property type="nucleotide sequence ID" value="NZ_JASBAO010000001.1"/>
</dbReference>
<keyword evidence="8" id="KW-1185">Reference proteome</keyword>
<accession>A0ABT6Q414</accession>
<evidence type="ECO:0000256" key="3">
    <source>
        <dbReference type="ARBA" id="ARBA00022989"/>
    </source>
</evidence>
<keyword evidence="4 6" id="KW-0472">Membrane</keyword>
<feature type="transmembrane region" description="Helical" evidence="6">
    <location>
        <begin position="6"/>
        <end position="25"/>
    </location>
</feature>
<comment type="subcellular location">
    <subcellularLocation>
        <location evidence="1">Membrane</location>
        <topology evidence="1">Multi-pass membrane protein</topology>
    </subcellularLocation>
</comment>
<feature type="compositionally biased region" description="Polar residues" evidence="5">
    <location>
        <begin position="182"/>
        <end position="205"/>
    </location>
</feature>
<evidence type="ECO:0000256" key="1">
    <source>
        <dbReference type="ARBA" id="ARBA00004141"/>
    </source>
</evidence>
<evidence type="ECO:0000256" key="2">
    <source>
        <dbReference type="ARBA" id="ARBA00022692"/>
    </source>
</evidence>
<gene>
    <name evidence="7" type="ORF">QJV27_10355</name>
</gene>
<name>A0ABT6Q414_9PROT</name>
<dbReference type="Pfam" id="PF02674">
    <property type="entry name" value="Colicin_V"/>
    <property type="match status" value="1"/>
</dbReference>
<reference evidence="7" key="1">
    <citation type="submission" date="2023-05" db="EMBL/GenBank/DDBJ databases">
        <title>Whole genome sequence of Commensalibacter sp.</title>
        <authorList>
            <person name="Charoenyingcharoen P."/>
            <person name="Yukphan P."/>
        </authorList>
    </citation>
    <scope>NUCLEOTIDE SEQUENCE</scope>
    <source>
        <strain evidence="7">TBRC 16381</strain>
    </source>
</reference>
<proteinExistence type="predicted"/>
<keyword evidence="3 6" id="KW-1133">Transmembrane helix</keyword>
<evidence type="ECO:0000256" key="5">
    <source>
        <dbReference type="SAM" id="MobiDB-lite"/>
    </source>
</evidence>
<keyword evidence="2 6" id="KW-0812">Transmembrane</keyword>
<evidence type="ECO:0000256" key="4">
    <source>
        <dbReference type="ARBA" id="ARBA00023136"/>
    </source>
</evidence>
<organism evidence="7 8">
    <name type="scientific">Commensalibacter oyaizuii</name>
    <dbReference type="NCBI Taxonomy" id="3043873"/>
    <lineage>
        <taxon>Bacteria</taxon>
        <taxon>Pseudomonadati</taxon>
        <taxon>Pseudomonadota</taxon>
        <taxon>Alphaproteobacteria</taxon>
        <taxon>Acetobacterales</taxon>
        <taxon>Acetobacteraceae</taxon>
    </lineage>
</organism>
<dbReference type="PANTHER" id="PTHR36926">
    <property type="entry name" value="COLICIN V PRODUCTION PROTEIN"/>
    <property type="match status" value="1"/>
</dbReference>